<dbReference type="Proteomes" id="UP000729290">
    <property type="component" value="Unassembled WGS sequence"/>
</dbReference>
<protein>
    <submittedName>
        <fullName evidence="3">Small basic family protein</fullName>
    </submittedName>
</protein>
<comment type="caution">
    <text evidence="3">The sequence shown here is derived from an EMBL/GenBank/DDBJ whole genome shotgun (WGS) entry which is preliminary data.</text>
</comment>
<name>A0ABS2G6R1_9FIRM</name>
<keyword evidence="1" id="KW-1003">Cell membrane</keyword>
<feature type="transmembrane region" description="Helical" evidence="2">
    <location>
        <begin position="54"/>
        <end position="74"/>
    </location>
</feature>
<keyword evidence="2" id="KW-1133">Transmembrane helix</keyword>
<gene>
    <name evidence="3" type="ORF">H9X83_00895</name>
</gene>
<dbReference type="InterPro" id="IPR009709">
    <property type="entry name" value="DUF1290"/>
</dbReference>
<dbReference type="EMBL" id="JACSNV010000001">
    <property type="protein sequence ID" value="MBM6876720.1"/>
    <property type="molecule type" value="Genomic_DNA"/>
</dbReference>
<dbReference type="PIRSF" id="PIRSF018579">
    <property type="entry name" value="Sbp"/>
    <property type="match status" value="1"/>
</dbReference>
<proteinExistence type="inferred from homology"/>
<keyword evidence="4" id="KW-1185">Reference proteome</keyword>
<comment type="similarity">
    <text evidence="1">Belongs to the sbp family.</text>
</comment>
<keyword evidence="1 2" id="KW-0812">Transmembrane</keyword>
<reference evidence="3 4" key="1">
    <citation type="journal article" date="2021" name="Sci. Rep.">
        <title>The distribution of antibiotic resistance genes in chicken gut microbiota commensals.</title>
        <authorList>
            <person name="Juricova H."/>
            <person name="Matiasovicova J."/>
            <person name="Kubasova T."/>
            <person name="Cejkova D."/>
            <person name="Rychlik I."/>
        </authorList>
    </citation>
    <scope>NUCLEOTIDE SEQUENCE [LARGE SCALE GENOMIC DNA]</scope>
    <source>
        <strain evidence="3 4">An431b</strain>
    </source>
</reference>
<organism evidence="3 4">
    <name type="scientific">Anaerotignum lactatifermentans</name>
    <dbReference type="NCBI Taxonomy" id="160404"/>
    <lineage>
        <taxon>Bacteria</taxon>
        <taxon>Bacillati</taxon>
        <taxon>Bacillota</taxon>
        <taxon>Clostridia</taxon>
        <taxon>Lachnospirales</taxon>
        <taxon>Anaerotignaceae</taxon>
        <taxon>Anaerotignum</taxon>
    </lineage>
</organism>
<feature type="transmembrane region" description="Helical" evidence="2">
    <location>
        <begin position="80"/>
        <end position="98"/>
    </location>
</feature>
<comment type="subcellular location">
    <subcellularLocation>
        <location evidence="1">Cell membrane</location>
        <topology evidence="1">Multi-pass membrane protein</topology>
    </subcellularLocation>
</comment>
<sequence>MLPFIGLILGIVLGVASGIVLPYGYSVYAAMGILACLDSVLGGARSLWEEKFHLLIFVTGFFGNCLIAMGLVWLGNRLGIDFSIAAILVFGTRIFQNFSQIRRLWLNKNKKEDMIGKEQKTEVE</sequence>
<accession>A0ABS2G6R1</accession>
<keyword evidence="1 2" id="KW-0472">Membrane</keyword>
<evidence type="ECO:0000313" key="4">
    <source>
        <dbReference type="Proteomes" id="UP000729290"/>
    </source>
</evidence>
<dbReference type="Pfam" id="PF06947">
    <property type="entry name" value="DUF1290"/>
    <property type="match status" value="1"/>
</dbReference>
<evidence type="ECO:0000256" key="1">
    <source>
        <dbReference type="PIRNR" id="PIRNR018579"/>
    </source>
</evidence>
<evidence type="ECO:0000313" key="3">
    <source>
        <dbReference type="EMBL" id="MBM6876720.1"/>
    </source>
</evidence>
<evidence type="ECO:0000256" key="2">
    <source>
        <dbReference type="SAM" id="Phobius"/>
    </source>
</evidence>